<feature type="region of interest" description="Disordered" evidence="7">
    <location>
        <begin position="1"/>
        <end position="21"/>
    </location>
</feature>
<keyword evidence="6 8" id="KW-0472">Membrane</keyword>
<protein>
    <submittedName>
        <fullName evidence="10">MHS family MFS transporter</fullName>
    </submittedName>
</protein>
<feature type="transmembrane region" description="Helical" evidence="8">
    <location>
        <begin position="323"/>
        <end position="342"/>
    </location>
</feature>
<evidence type="ECO:0000256" key="7">
    <source>
        <dbReference type="SAM" id="MobiDB-lite"/>
    </source>
</evidence>
<feature type="transmembrane region" description="Helical" evidence="8">
    <location>
        <begin position="199"/>
        <end position="218"/>
    </location>
</feature>
<feature type="transmembrane region" description="Helical" evidence="8">
    <location>
        <begin position="348"/>
        <end position="373"/>
    </location>
</feature>
<evidence type="ECO:0000256" key="4">
    <source>
        <dbReference type="ARBA" id="ARBA00022692"/>
    </source>
</evidence>
<evidence type="ECO:0000256" key="1">
    <source>
        <dbReference type="ARBA" id="ARBA00004651"/>
    </source>
</evidence>
<feature type="transmembrane region" description="Helical" evidence="8">
    <location>
        <begin position="100"/>
        <end position="121"/>
    </location>
</feature>
<comment type="caution">
    <text evidence="10">The sequence shown here is derived from an EMBL/GenBank/DDBJ whole genome shotgun (WGS) entry which is preliminary data.</text>
</comment>
<dbReference type="PANTHER" id="PTHR43045">
    <property type="entry name" value="SHIKIMATE TRANSPORTER"/>
    <property type="match status" value="1"/>
</dbReference>
<dbReference type="PANTHER" id="PTHR43045:SF1">
    <property type="entry name" value="SHIKIMATE TRANSPORTER"/>
    <property type="match status" value="1"/>
</dbReference>
<feature type="transmembrane region" description="Helical" evidence="8">
    <location>
        <begin position="292"/>
        <end position="311"/>
    </location>
</feature>
<evidence type="ECO:0000256" key="8">
    <source>
        <dbReference type="SAM" id="Phobius"/>
    </source>
</evidence>
<keyword evidence="2" id="KW-0813">Transport</keyword>
<organism evidence="10 11">
    <name type="scientific">Streptomyces zingiberis</name>
    <dbReference type="NCBI Taxonomy" id="2053010"/>
    <lineage>
        <taxon>Bacteria</taxon>
        <taxon>Bacillati</taxon>
        <taxon>Actinomycetota</taxon>
        <taxon>Actinomycetes</taxon>
        <taxon>Kitasatosporales</taxon>
        <taxon>Streptomycetaceae</taxon>
        <taxon>Streptomyces</taxon>
    </lineage>
</organism>
<evidence type="ECO:0000313" key="10">
    <source>
        <dbReference type="EMBL" id="NJQ01697.1"/>
    </source>
</evidence>
<evidence type="ECO:0000313" key="11">
    <source>
        <dbReference type="Proteomes" id="UP000695264"/>
    </source>
</evidence>
<dbReference type="CDD" id="cd17369">
    <property type="entry name" value="MFS_ShiA_like"/>
    <property type="match status" value="1"/>
</dbReference>
<proteinExistence type="predicted"/>
<dbReference type="InterPro" id="IPR020846">
    <property type="entry name" value="MFS_dom"/>
</dbReference>
<feature type="transmembrane region" description="Helical" evidence="8">
    <location>
        <begin position="64"/>
        <end position="88"/>
    </location>
</feature>
<feature type="transmembrane region" description="Helical" evidence="8">
    <location>
        <begin position="258"/>
        <end position="280"/>
    </location>
</feature>
<evidence type="ECO:0000256" key="2">
    <source>
        <dbReference type="ARBA" id="ARBA00022448"/>
    </source>
</evidence>
<dbReference type="Gene3D" id="1.20.1250.20">
    <property type="entry name" value="MFS general substrate transporter like domains"/>
    <property type="match status" value="2"/>
</dbReference>
<evidence type="ECO:0000259" key="9">
    <source>
        <dbReference type="PROSITE" id="PS50850"/>
    </source>
</evidence>
<dbReference type="InterPro" id="IPR036259">
    <property type="entry name" value="MFS_trans_sf"/>
</dbReference>
<evidence type="ECO:0000256" key="6">
    <source>
        <dbReference type="ARBA" id="ARBA00023136"/>
    </source>
</evidence>
<dbReference type="Pfam" id="PF07690">
    <property type="entry name" value="MFS_1"/>
    <property type="match status" value="1"/>
</dbReference>
<feature type="transmembrane region" description="Helical" evidence="8">
    <location>
        <begin position="164"/>
        <end position="187"/>
    </location>
</feature>
<keyword evidence="11" id="KW-1185">Reference proteome</keyword>
<sequence>MTSTSSPTPPPAPPSGAAGDPQQLRRAVASSFIGSVIEYYDFLLYGTASAVVFNQIFFSDLDPLAGTVASFGTFAVGYLARPLGGLVFGHFGDRLGRKQMLVITMVLMGVASFLIGCLPTSEQIGSWAAVLLVILRVVQGVAVGGEWGGAVLVSAEHARTRRGLWASFTNAGAPCGMVLSTAAFTATSSLTGDEQFLAWGWRIPFLLSAVLLGVGLFVRLKVAETPVFTAAAGEAASASAPRPQLPLLDVLRNHPRNLLLAVGVGLGAFVAQGALTTYLIAYAVQAGQPRQAVLNALTLSSALAVIGILGWSALSDRVGRRPVVLSGAVLMGAFSFALFPLVDSGSVALLTLAVVVGQSVLHPMMYGPLAALCTELFSTRSRYTGASLGYQLAGMGAGFGPLIFAEVQRASSGGGGTLISLVMAGFCLLTVVSVALLHETGGRSLDDRENAGAGAAGTPADLVRPAD</sequence>
<dbReference type="SUPFAM" id="SSF103473">
    <property type="entry name" value="MFS general substrate transporter"/>
    <property type="match status" value="1"/>
</dbReference>
<dbReference type="InterPro" id="IPR011701">
    <property type="entry name" value="MFS"/>
</dbReference>
<reference evidence="10 11" key="1">
    <citation type="submission" date="2020-03" db="EMBL/GenBank/DDBJ databases">
        <title>WGS of actinomycetes isolated from Thailand.</title>
        <authorList>
            <person name="Thawai C."/>
        </authorList>
    </citation>
    <scope>NUCLEOTIDE SEQUENCE [LARGE SCALE GENOMIC DNA]</scope>
    <source>
        <strain evidence="10 11">PLAI 1-29</strain>
    </source>
</reference>
<name>A0ABX1BVG6_9ACTN</name>
<dbReference type="RefSeq" id="WP_168102316.1">
    <property type="nucleotide sequence ID" value="NZ_JAATEN010000009.1"/>
</dbReference>
<gene>
    <name evidence="10" type="ORF">HCK00_14455</name>
</gene>
<dbReference type="Proteomes" id="UP000695264">
    <property type="component" value="Unassembled WGS sequence"/>
</dbReference>
<comment type="subcellular location">
    <subcellularLocation>
        <location evidence="1">Cell membrane</location>
        <topology evidence="1">Multi-pass membrane protein</topology>
    </subcellularLocation>
</comment>
<dbReference type="PROSITE" id="PS50850">
    <property type="entry name" value="MFS"/>
    <property type="match status" value="1"/>
</dbReference>
<feature type="region of interest" description="Disordered" evidence="7">
    <location>
        <begin position="447"/>
        <end position="467"/>
    </location>
</feature>
<feature type="transmembrane region" description="Helical" evidence="8">
    <location>
        <begin position="385"/>
        <end position="405"/>
    </location>
</feature>
<feature type="transmembrane region" description="Helical" evidence="8">
    <location>
        <begin position="417"/>
        <end position="438"/>
    </location>
</feature>
<keyword evidence="3" id="KW-1003">Cell membrane</keyword>
<keyword evidence="4 8" id="KW-0812">Transmembrane</keyword>
<feature type="transmembrane region" description="Helical" evidence="8">
    <location>
        <begin position="127"/>
        <end position="152"/>
    </location>
</feature>
<evidence type="ECO:0000256" key="3">
    <source>
        <dbReference type="ARBA" id="ARBA00022475"/>
    </source>
</evidence>
<evidence type="ECO:0000256" key="5">
    <source>
        <dbReference type="ARBA" id="ARBA00022989"/>
    </source>
</evidence>
<keyword evidence="5 8" id="KW-1133">Transmembrane helix</keyword>
<feature type="domain" description="Major facilitator superfamily (MFS) profile" evidence="9">
    <location>
        <begin position="27"/>
        <end position="442"/>
    </location>
</feature>
<accession>A0ABX1BVG6</accession>
<dbReference type="EMBL" id="JAATEN010000009">
    <property type="protein sequence ID" value="NJQ01697.1"/>
    <property type="molecule type" value="Genomic_DNA"/>
</dbReference>